<dbReference type="EMBL" id="MU003520">
    <property type="protein sequence ID" value="KAF2467380.1"/>
    <property type="molecule type" value="Genomic_DNA"/>
</dbReference>
<accession>A0ACB6QLI0</accession>
<evidence type="ECO:0000313" key="1">
    <source>
        <dbReference type="EMBL" id="KAF2467380.1"/>
    </source>
</evidence>
<dbReference type="Proteomes" id="UP000799755">
    <property type="component" value="Unassembled WGS sequence"/>
</dbReference>
<evidence type="ECO:0000313" key="2">
    <source>
        <dbReference type="Proteomes" id="UP000799755"/>
    </source>
</evidence>
<comment type="caution">
    <text evidence="1">The sequence shown here is derived from an EMBL/GenBank/DDBJ whole genome shotgun (WGS) entry which is preliminary data.</text>
</comment>
<protein>
    <submittedName>
        <fullName evidence="1">Uncharacterized protein</fullName>
    </submittedName>
</protein>
<name>A0ACB6QLI0_9PLEO</name>
<proteinExistence type="predicted"/>
<reference evidence="1" key="1">
    <citation type="journal article" date="2020" name="Stud. Mycol.">
        <title>101 Dothideomycetes genomes: a test case for predicting lifestyles and emergence of pathogens.</title>
        <authorList>
            <person name="Haridas S."/>
            <person name="Albert R."/>
            <person name="Binder M."/>
            <person name="Bloem J."/>
            <person name="Labutti K."/>
            <person name="Salamov A."/>
            <person name="Andreopoulos B."/>
            <person name="Baker S."/>
            <person name="Barry K."/>
            <person name="Bills G."/>
            <person name="Bluhm B."/>
            <person name="Cannon C."/>
            <person name="Castanera R."/>
            <person name="Culley D."/>
            <person name="Daum C."/>
            <person name="Ezra D."/>
            <person name="Gonzalez J."/>
            <person name="Henrissat B."/>
            <person name="Kuo A."/>
            <person name="Liang C."/>
            <person name="Lipzen A."/>
            <person name="Lutzoni F."/>
            <person name="Magnuson J."/>
            <person name="Mondo S."/>
            <person name="Nolan M."/>
            <person name="Ohm R."/>
            <person name="Pangilinan J."/>
            <person name="Park H.-J."/>
            <person name="Ramirez L."/>
            <person name="Alfaro M."/>
            <person name="Sun H."/>
            <person name="Tritt A."/>
            <person name="Yoshinaga Y."/>
            <person name="Zwiers L.-H."/>
            <person name="Turgeon B."/>
            <person name="Goodwin S."/>
            <person name="Spatafora J."/>
            <person name="Crous P."/>
            <person name="Grigoriev I."/>
        </authorList>
    </citation>
    <scope>NUCLEOTIDE SEQUENCE</scope>
    <source>
        <strain evidence="1">ATCC 200398</strain>
    </source>
</reference>
<gene>
    <name evidence="1" type="ORF">BDR25DRAFT_358486</name>
</gene>
<organism evidence="1 2">
    <name type="scientific">Lindgomyces ingoldianus</name>
    <dbReference type="NCBI Taxonomy" id="673940"/>
    <lineage>
        <taxon>Eukaryota</taxon>
        <taxon>Fungi</taxon>
        <taxon>Dikarya</taxon>
        <taxon>Ascomycota</taxon>
        <taxon>Pezizomycotina</taxon>
        <taxon>Dothideomycetes</taxon>
        <taxon>Pleosporomycetidae</taxon>
        <taxon>Pleosporales</taxon>
        <taxon>Lindgomycetaceae</taxon>
        <taxon>Lindgomyces</taxon>
    </lineage>
</organism>
<sequence>MECVDWHYITTPSSIDTRLNKAREGGTMLFRGNWRDIDENHELLQAHKPIKYTTIFLIISFTETSLERQILEKLSIMFAVEKNTNLDIGVRNGGTFTRSGVLHTTILQSRLYITPLMSSLSLFHTSRYPPSLYFGFSKRSPLPGTENRRHFMKSAEV</sequence>
<keyword evidence="2" id="KW-1185">Reference proteome</keyword>